<evidence type="ECO:0000313" key="5">
    <source>
        <dbReference type="Proteomes" id="UP000541610"/>
    </source>
</evidence>
<dbReference type="Gene3D" id="2.130.10.10">
    <property type="entry name" value="YVTN repeat-like/Quinoprotein amine dehydrogenase"/>
    <property type="match status" value="2"/>
</dbReference>
<evidence type="ECO:0000313" key="4">
    <source>
        <dbReference type="EMBL" id="KAF4687150.1"/>
    </source>
</evidence>
<feature type="compositionally biased region" description="Basic and acidic residues" evidence="3">
    <location>
        <begin position="1242"/>
        <end position="1271"/>
    </location>
</feature>
<name>A0A7J6NU94_PEROL</name>
<feature type="region of interest" description="Disordered" evidence="3">
    <location>
        <begin position="356"/>
        <end position="394"/>
    </location>
</feature>
<feature type="repeat" description="WD" evidence="1">
    <location>
        <begin position="581"/>
        <end position="614"/>
    </location>
</feature>
<dbReference type="PROSITE" id="PS50294">
    <property type="entry name" value="WD_REPEATS_REGION"/>
    <property type="match status" value="1"/>
</dbReference>
<feature type="region of interest" description="Disordered" evidence="3">
    <location>
        <begin position="1219"/>
        <end position="1271"/>
    </location>
</feature>
<dbReference type="Proteomes" id="UP000541610">
    <property type="component" value="Unassembled WGS sequence"/>
</dbReference>
<gene>
    <name evidence="4" type="primary">WDR65_2</name>
    <name evidence="4" type="ORF">FOZ60_004249</name>
</gene>
<reference evidence="4 5" key="1">
    <citation type="submission" date="2020-04" db="EMBL/GenBank/DDBJ databases">
        <title>Perkinsus olseni comparative genomics.</title>
        <authorList>
            <person name="Bogema D.R."/>
        </authorList>
    </citation>
    <scope>NUCLEOTIDE SEQUENCE [LARGE SCALE GENOMIC DNA]</scope>
    <source>
        <strain evidence="4">00978-12</strain>
    </source>
</reference>
<feature type="region of interest" description="Disordered" evidence="3">
    <location>
        <begin position="1320"/>
        <end position="1362"/>
    </location>
</feature>
<dbReference type="InterPro" id="IPR011044">
    <property type="entry name" value="Quino_amine_DH_bsu"/>
</dbReference>
<dbReference type="InterPro" id="IPR015943">
    <property type="entry name" value="WD40/YVTN_repeat-like_dom_sf"/>
</dbReference>
<dbReference type="InterPro" id="IPR052993">
    <property type="entry name" value="CFA-57"/>
</dbReference>
<sequence>MATSKNAGAVDRTEVTNTKQVDQSLEVSLHPRYAFGIRSDVKNGVHFVDDQHVAYAAGNNITQLHVDQRTQTFMPATKGALGICCTATSAERKYLAVGERHSEQAIVSVFDLASSKRVKTLRTECGVKDVDCMAFSGGESKYLVALSKVHPDTSQLSPAEGHHQPMAECGSRPDYRLSCWDWDQGRMTATVRLLDGYPSDLRAVPSCVSFSVSDGTKLCTTGVNFVAVHHVSPAGEITAAIPVQEQLKCLPEEHHYSMGEPDFPSDAPSGFEVTSHLWTEAGDVICGTSDGKLLLFDEYGVFKQSLIIDPTATNGAYRIMVPWSKGGFLTVSDDGIVRTLRKNSDDPEQPYRLSRIFSVDPPGKHPSGGESQPGSLSAAGLSSPHGEANTTSKARSTKLLSISLSPSEDCLAAITDRGQLIPIPLRSAKRLREAPLKGSRGDEEYLPEKQPAKWMLCSFHAGPVLAMDVCVRRPIVATCGADHTVRLWNFWERRCELEQYFMEEAFSIALHPGGLQALVGFVDRLRLMDVLKDELKTYKDFPQIKSCRECRFSNGGHLFAAASGNNVEIYKTFTCERVYQLKGHNNKVRAICWNWDDTRLVSGGMDGAVYEYDMVGSGQRLSDWVNKSSFVSSAAVWTDTSAVSKKGLLQNGLPVTRVYAVGNNSSIREVYSSQLQGSIDAKPSCDDDVTGPVHFGQICLGESTKTLFVSTSSPEDSEVLGGAIRCYRLLPEESYDNDAGVVGDEVASAPTSRPDAIFSEQLCHFGEVTRMAITADERMLFTCGEDGCVYVFEIRNKSRLLPIRQSGGAEGSEEDEELPYSEEVLMTKTALDEKQHQRKDLRRQVEELANQTDYQLRHRDSYHAERIAALEGKFEKSLQEQRDKYEMLREEKDDVQGEYERKIRDLLETQKSELQEQEIAYQEKIVAQVTKCQQLAQQRHEDRRQWKQMHQSLLDMHENKVVELRQQYQEQEARDRLHKQRVDDEKALAIKVHSETVKQLEQDAVGELNDMKAQYEQLLSYERDDKVKLRGEAGIHKKHHEDLRKQMHKKEEEIRGQQEEARRKQDRIDELMAEREKSLKNIKEQDKVIGEKEQKIYDLKKQNQELEKFKYIMDYKIKELKAQVGPKEGDIAEMKKQISDMDRDLEEHHKQNKHLMDDIKQMRGKQKELQREVVKNRQRLSDLRRVSRAFKTDLYHTTQHILDPEKLRDSFVAMAKKYVELPDDDEEAAEKEGEEEEEEEERDGREPPTKDVHDLSEEIRDEYEQQRGYLEEKVNKLRTKLQKDADARRKDNSRIMGENIALLSEIGELRKELQALKMERQERKMSVSRPGPSTRAEAAAARRPLGVGKKAPGRASEIEQNRRTIAELREKIRGREEIIRNYGEALTRSESKLP</sequence>
<dbReference type="Gene3D" id="1.20.5.340">
    <property type="match status" value="1"/>
</dbReference>
<dbReference type="InterPro" id="IPR001680">
    <property type="entry name" value="WD40_rpt"/>
</dbReference>
<dbReference type="SMART" id="SM00320">
    <property type="entry name" value="WD40"/>
    <property type="match status" value="4"/>
</dbReference>
<evidence type="ECO:0000256" key="1">
    <source>
        <dbReference type="PROSITE-ProRule" id="PRU00221"/>
    </source>
</evidence>
<accession>A0A7J6NU94</accession>
<feature type="compositionally biased region" description="Acidic residues" evidence="3">
    <location>
        <begin position="1221"/>
        <end position="1241"/>
    </location>
</feature>
<evidence type="ECO:0000256" key="2">
    <source>
        <dbReference type="SAM" id="Coils"/>
    </source>
</evidence>
<feature type="coiled-coil region" evidence="2">
    <location>
        <begin position="1131"/>
        <end position="1186"/>
    </location>
</feature>
<dbReference type="PANTHER" id="PTHR32215">
    <property type="entry name" value="CILIA- AND FLAGELLA-ASSOCIATED PROTEIN 57"/>
    <property type="match status" value="1"/>
</dbReference>
<feature type="region of interest" description="Disordered" evidence="3">
    <location>
        <begin position="1041"/>
        <end position="1067"/>
    </location>
</feature>
<comment type="caution">
    <text evidence="4">The sequence shown here is derived from an EMBL/GenBank/DDBJ whole genome shotgun (WGS) entry which is preliminary data.</text>
</comment>
<dbReference type="SUPFAM" id="SSF50998">
    <property type="entry name" value="Quinoprotein alcohol dehydrogenase-like"/>
    <property type="match status" value="1"/>
</dbReference>
<organism evidence="4 5">
    <name type="scientific">Perkinsus olseni</name>
    <name type="common">Perkinsus atlanticus</name>
    <dbReference type="NCBI Taxonomy" id="32597"/>
    <lineage>
        <taxon>Eukaryota</taxon>
        <taxon>Sar</taxon>
        <taxon>Alveolata</taxon>
        <taxon>Perkinsozoa</taxon>
        <taxon>Perkinsea</taxon>
        <taxon>Perkinsida</taxon>
        <taxon>Perkinsidae</taxon>
        <taxon>Perkinsus</taxon>
    </lineage>
</organism>
<keyword evidence="2" id="KW-0175">Coiled coil</keyword>
<dbReference type="PROSITE" id="PS50082">
    <property type="entry name" value="WD_REPEATS_2"/>
    <property type="match status" value="1"/>
</dbReference>
<feature type="coiled-coil region" evidence="2">
    <location>
        <begin position="831"/>
        <end position="974"/>
    </location>
</feature>
<dbReference type="SUPFAM" id="SSF50969">
    <property type="entry name" value="YVTN repeat-like/Quinoprotein amine dehydrogenase"/>
    <property type="match status" value="1"/>
</dbReference>
<keyword evidence="1" id="KW-0853">WD repeat</keyword>
<proteinExistence type="predicted"/>
<dbReference type="EMBL" id="JABANP010000195">
    <property type="protein sequence ID" value="KAF4687150.1"/>
    <property type="molecule type" value="Genomic_DNA"/>
</dbReference>
<dbReference type="PANTHER" id="PTHR32215:SF0">
    <property type="entry name" value="CILIA- AND FLAGELLA-ASSOCIATED PROTEIN 57"/>
    <property type="match status" value="1"/>
</dbReference>
<evidence type="ECO:0000256" key="3">
    <source>
        <dbReference type="SAM" id="MobiDB-lite"/>
    </source>
</evidence>
<dbReference type="Pfam" id="PF00400">
    <property type="entry name" value="WD40"/>
    <property type="match status" value="3"/>
</dbReference>
<protein>
    <submittedName>
        <fullName evidence="4">WD repeat domain 65, variant 2</fullName>
    </submittedName>
</protein>
<dbReference type="OrthoDB" id="47276at2759"/>
<dbReference type="InterPro" id="IPR011047">
    <property type="entry name" value="Quinoprotein_ADH-like_sf"/>
</dbReference>